<dbReference type="EMBL" id="JACXVP010000004">
    <property type="protein sequence ID" value="KAG5613498.1"/>
    <property type="molecule type" value="Genomic_DNA"/>
</dbReference>
<dbReference type="AlphaFoldDB" id="A0A9J5ZN13"/>
<dbReference type="OrthoDB" id="1300832at2759"/>
<proteinExistence type="predicted"/>
<keyword evidence="2" id="KW-1185">Reference proteome</keyword>
<evidence type="ECO:0000313" key="1">
    <source>
        <dbReference type="EMBL" id="KAG5613498.1"/>
    </source>
</evidence>
<accession>A0A9J5ZN13</accession>
<dbReference type="Proteomes" id="UP000824120">
    <property type="component" value="Chromosome 4"/>
</dbReference>
<evidence type="ECO:0000313" key="2">
    <source>
        <dbReference type="Proteomes" id="UP000824120"/>
    </source>
</evidence>
<name>A0A9J5ZN13_SOLCO</name>
<evidence type="ECO:0008006" key="3">
    <source>
        <dbReference type="Google" id="ProtNLM"/>
    </source>
</evidence>
<comment type="caution">
    <text evidence="1">The sequence shown here is derived from an EMBL/GenBank/DDBJ whole genome shotgun (WGS) entry which is preliminary data.</text>
</comment>
<gene>
    <name evidence="1" type="ORF">H5410_024779</name>
</gene>
<protein>
    <recommendedName>
        <fullName evidence="3">Ubiquitin-like protease family profile domain-containing protein</fullName>
    </recommendedName>
</protein>
<sequence length="70" mass="7931">MEVGSSSKANDAKTKKKRVERLSLPFPDQHYPCDCGTYVAVFAEFLSHEIKVPSIPFRSEYLCSRHATLL</sequence>
<organism evidence="1 2">
    <name type="scientific">Solanum commersonii</name>
    <name type="common">Commerson's wild potato</name>
    <name type="synonym">Commerson's nightshade</name>
    <dbReference type="NCBI Taxonomy" id="4109"/>
    <lineage>
        <taxon>Eukaryota</taxon>
        <taxon>Viridiplantae</taxon>
        <taxon>Streptophyta</taxon>
        <taxon>Embryophyta</taxon>
        <taxon>Tracheophyta</taxon>
        <taxon>Spermatophyta</taxon>
        <taxon>Magnoliopsida</taxon>
        <taxon>eudicotyledons</taxon>
        <taxon>Gunneridae</taxon>
        <taxon>Pentapetalae</taxon>
        <taxon>asterids</taxon>
        <taxon>lamiids</taxon>
        <taxon>Solanales</taxon>
        <taxon>Solanaceae</taxon>
        <taxon>Solanoideae</taxon>
        <taxon>Solaneae</taxon>
        <taxon>Solanum</taxon>
    </lineage>
</organism>
<reference evidence="1 2" key="1">
    <citation type="submission" date="2020-09" db="EMBL/GenBank/DDBJ databases">
        <title>De no assembly of potato wild relative species, Solanum commersonii.</title>
        <authorList>
            <person name="Cho K."/>
        </authorList>
    </citation>
    <scope>NUCLEOTIDE SEQUENCE [LARGE SCALE GENOMIC DNA]</scope>
    <source>
        <strain evidence="1">LZ3.2</strain>
        <tissue evidence="1">Leaf</tissue>
    </source>
</reference>